<protein>
    <recommendedName>
        <fullName evidence="4">HTH hxlR-type domain-containing protein</fullName>
    </recommendedName>
</protein>
<comment type="caution">
    <text evidence="5">The sequence shown here is derived from an EMBL/GenBank/DDBJ whole genome shotgun (WGS) entry which is preliminary data.</text>
</comment>
<dbReference type="InterPro" id="IPR036388">
    <property type="entry name" value="WH-like_DNA-bd_sf"/>
</dbReference>
<dbReference type="PATRIC" id="fig|742743.3.peg.1089"/>
<dbReference type="InterPro" id="IPR002577">
    <property type="entry name" value="HTH_HxlR"/>
</dbReference>
<name>H1D0D4_9FIRM</name>
<dbReference type="PROSITE" id="PS51118">
    <property type="entry name" value="HTH_HXLR"/>
    <property type="match status" value="1"/>
</dbReference>
<evidence type="ECO:0000256" key="1">
    <source>
        <dbReference type="ARBA" id="ARBA00023015"/>
    </source>
</evidence>
<evidence type="ECO:0000256" key="2">
    <source>
        <dbReference type="ARBA" id="ARBA00023125"/>
    </source>
</evidence>
<dbReference type="PANTHER" id="PTHR33204">
    <property type="entry name" value="TRANSCRIPTIONAL REGULATOR, MARR FAMILY"/>
    <property type="match status" value="1"/>
</dbReference>
<evidence type="ECO:0000313" key="5">
    <source>
        <dbReference type="EMBL" id="EHO62990.1"/>
    </source>
</evidence>
<keyword evidence="6" id="KW-1185">Reference proteome</keyword>
<dbReference type="SUPFAM" id="SSF46785">
    <property type="entry name" value="Winged helix' DNA-binding domain"/>
    <property type="match status" value="1"/>
</dbReference>
<dbReference type="InterPro" id="IPR036390">
    <property type="entry name" value="WH_DNA-bd_sf"/>
</dbReference>
<sequence length="110" mass="12793">MTNELFGVCPFVTAQKLLQGKWAILILHALNEGTKRFNELERDIQITHATLSSQLKYMEKEGLVHRTVYPEVPPRVEYSLTAMGRRFAPVLDSIQVWGEEYIEFLKENRI</sequence>
<reference evidence="5 6" key="1">
    <citation type="submission" date="2011-11" db="EMBL/GenBank/DDBJ databases">
        <title>The Genome Sequence of Dialister succinatiphilus YIT 11850.</title>
        <authorList>
            <consortium name="The Broad Institute Genome Sequencing Platform"/>
            <person name="Earl A."/>
            <person name="Ward D."/>
            <person name="Feldgarden M."/>
            <person name="Gevers D."/>
            <person name="Morotomi M."/>
            <person name="Young S.K."/>
            <person name="Zeng Q."/>
            <person name="Gargeya S."/>
            <person name="Fitzgerald M."/>
            <person name="Haas B."/>
            <person name="Abouelleil A."/>
            <person name="Alvarado L."/>
            <person name="Arachchi H.M."/>
            <person name="Berlin A."/>
            <person name="Brown A."/>
            <person name="Chapman S.B."/>
            <person name="Dunbar C."/>
            <person name="Gearin G."/>
            <person name="Goldberg J."/>
            <person name="Griggs A."/>
            <person name="Gujja S."/>
            <person name="Heiman D."/>
            <person name="Howarth C."/>
            <person name="Lui A."/>
            <person name="MacDonald P.J.P."/>
            <person name="Montmayeur A."/>
            <person name="Murphy C."/>
            <person name="Neiman D."/>
            <person name="Pearson M."/>
            <person name="Priest M."/>
            <person name="Roberts A."/>
            <person name="Saif S."/>
            <person name="Shea T."/>
            <person name="Sisk P."/>
            <person name="Stolte C."/>
            <person name="Sykes S."/>
            <person name="Wortman J."/>
            <person name="Nusbaum C."/>
            <person name="Birren B."/>
        </authorList>
    </citation>
    <scope>NUCLEOTIDE SEQUENCE [LARGE SCALE GENOMIC DNA]</scope>
    <source>
        <strain evidence="5 6">YIT 11850</strain>
    </source>
</reference>
<feature type="domain" description="HTH hxlR-type" evidence="4">
    <location>
        <begin position="9"/>
        <end position="106"/>
    </location>
</feature>
<keyword evidence="3" id="KW-0804">Transcription</keyword>
<dbReference type="EMBL" id="ADLT01000033">
    <property type="protein sequence ID" value="EHO62990.1"/>
    <property type="molecule type" value="Genomic_DNA"/>
</dbReference>
<dbReference type="OrthoDB" id="9791143at2"/>
<proteinExistence type="predicted"/>
<dbReference type="InterPro" id="IPR011991">
    <property type="entry name" value="ArsR-like_HTH"/>
</dbReference>
<accession>H1D0D4</accession>
<dbReference type="GO" id="GO:0003677">
    <property type="term" value="F:DNA binding"/>
    <property type="evidence" value="ECO:0007669"/>
    <property type="project" value="UniProtKB-KW"/>
</dbReference>
<dbReference type="Pfam" id="PF01638">
    <property type="entry name" value="HxlR"/>
    <property type="match status" value="1"/>
</dbReference>
<dbReference type="AlphaFoldDB" id="H1D0D4"/>
<dbReference type="STRING" id="742743.HMPREF9453_01072"/>
<dbReference type="eggNOG" id="COG1733">
    <property type="taxonomic scope" value="Bacteria"/>
</dbReference>
<dbReference type="RefSeq" id="WP_008859567.1">
    <property type="nucleotide sequence ID" value="NZ_JH591188.1"/>
</dbReference>
<keyword evidence="2" id="KW-0238">DNA-binding</keyword>
<dbReference type="HOGENOM" id="CLU_111585_5_2_9"/>
<gene>
    <name evidence="5" type="ORF">HMPREF9453_01072</name>
</gene>
<evidence type="ECO:0000313" key="6">
    <source>
        <dbReference type="Proteomes" id="UP000003277"/>
    </source>
</evidence>
<dbReference type="CDD" id="cd00090">
    <property type="entry name" value="HTH_ARSR"/>
    <property type="match status" value="1"/>
</dbReference>
<dbReference type="Gene3D" id="1.10.10.10">
    <property type="entry name" value="Winged helix-like DNA-binding domain superfamily/Winged helix DNA-binding domain"/>
    <property type="match status" value="1"/>
</dbReference>
<organism evidence="5 6">
    <name type="scientific">Dialister succinatiphilus YIT 11850</name>
    <dbReference type="NCBI Taxonomy" id="742743"/>
    <lineage>
        <taxon>Bacteria</taxon>
        <taxon>Bacillati</taxon>
        <taxon>Bacillota</taxon>
        <taxon>Negativicutes</taxon>
        <taxon>Veillonellales</taxon>
        <taxon>Veillonellaceae</taxon>
        <taxon>Dialister</taxon>
    </lineage>
</organism>
<evidence type="ECO:0000256" key="3">
    <source>
        <dbReference type="ARBA" id="ARBA00023163"/>
    </source>
</evidence>
<evidence type="ECO:0000259" key="4">
    <source>
        <dbReference type="PROSITE" id="PS51118"/>
    </source>
</evidence>
<dbReference type="Proteomes" id="UP000003277">
    <property type="component" value="Unassembled WGS sequence"/>
</dbReference>
<keyword evidence="1" id="KW-0805">Transcription regulation</keyword>
<dbReference type="PANTHER" id="PTHR33204:SF37">
    <property type="entry name" value="HTH-TYPE TRANSCRIPTIONAL REGULATOR YODB"/>
    <property type="match status" value="1"/>
</dbReference>